<name>A0A0C9V737_SPHS4</name>
<reference evidence="1 2" key="1">
    <citation type="submission" date="2014-06" db="EMBL/GenBank/DDBJ databases">
        <title>Evolutionary Origins and Diversification of the Mycorrhizal Mutualists.</title>
        <authorList>
            <consortium name="DOE Joint Genome Institute"/>
            <consortium name="Mycorrhizal Genomics Consortium"/>
            <person name="Kohler A."/>
            <person name="Kuo A."/>
            <person name="Nagy L.G."/>
            <person name="Floudas D."/>
            <person name="Copeland A."/>
            <person name="Barry K.W."/>
            <person name="Cichocki N."/>
            <person name="Veneault-Fourrey C."/>
            <person name="LaButti K."/>
            <person name="Lindquist E.A."/>
            <person name="Lipzen A."/>
            <person name="Lundell T."/>
            <person name="Morin E."/>
            <person name="Murat C."/>
            <person name="Riley R."/>
            <person name="Ohm R."/>
            <person name="Sun H."/>
            <person name="Tunlid A."/>
            <person name="Henrissat B."/>
            <person name="Grigoriev I.V."/>
            <person name="Hibbett D.S."/>
            <person name="Martin F."/>
        </authorList>
    </citation>
    <scope>NUCLEOTIDE SEQUENCE [LARGE SCALE GENOMIC DNA]</scope>
    <source>
        <strain evidence="1 2">SS14</strain>
    </source>
</reference>
<proteinExistence type="predicted"/>
<accession>A0A0C9V737</accession>
<organism evidence="1 2">
    <name type="scientific">Sphaerobolus stellatus (strain SS14)</name>
    <dbReference type="NCBI Taxonomy" id="990650"/>
    <lineage>
        <taxon>Eukaryota</taxon>
        <taxon>Fungi</taxon>
        <taxon>Dikarya</taxon>
        <taxon>Basidiomycota</taxon>
        <taxon>Agaricomycotina</taxon>
        <taxon>Agaricomycetes</taxon>
        <taxon>Phallomycetidae</taxon>
        <taxon>Geastrales</taxon>
        <taxon>Sphaerobolaceae</taxon>
        <taxon>Sphaerobolus</taxon>
    </lineage>
</organism>
<dbReference type="AlphaFoldDB" id="A0A0C9V737"/>
<dbReference type="Proteomes" id="UP000054279">
    <property type="component" value="Unassembled WGS sequence"/>
</dbReference>
<sequence>MVGALNLYLDPTLSLSWREASVLASKAAGHGVYHACSLWSWIHRYLTTKKLPLHHYCQSQSLLEDEDLPQAIQLHLQEISKSGYIRAEDIVDFISSPTMQEQFADKKLTITIRRA</sequence>
<evidence type="ECO:0000313" key="1">
    <source>
        <dbReference type="EMBL" id="KIJ33166.1"/>
    </source>
</evidence>
<evidence type="ECO:0000313" key="2">
    <source>
        <dbReference type="Proteomes" id="UP000054279"/>
    </source>
</evidence>
<gene>
    <name evidence="1" type="ORF">M422DRAFT_264882</name>
</gene>
<keyword evidence="2" id="KW-1185">Reference proteome</keyword>
<dbReference type="HOGENOM" id="CLU_162407_0_0_1"/>
<dbReference type="EMBL" id="KN837216">
    <property type="protein sequence ID" value="KIJ33166.1"/>
    <property type="molecule type" value="Genomic_DNA"/>
</dbReference>
<protein>
    <submittedName>
        <fullName evidence="1">Uncharacterized protein</fullName>
    </submittedName>
</protein>
<dbReference type="OrthoDB" id="6511194at2759"/>